<dbReference type="InterPro" id="IPR011547">
    <property type="entry name" value="SLC26A/SulP_dom"/>
</dbReference>
<dbReference type="InterPro" id="IPR018490">
    <property type="entry name" value="cNMP-bd_dom_sf"/>
</dbReference>
<dbReference type="Proteomes" id="UP001465755">
    <property type="component" value="Unassembled WGS sequence"/>
</dbReference>
<dbReference type="AlphaFoldDB" id="A0AAW1PVT5"/>
<evidence type="ECO:0000256" key="1">
    <source>
        <dbReference type="ARBA" id="ARBA00004141"/>
    </source>
</evidence>
<feature type="transmembrane region" description="Helical" evidence="6">
    <location>
        <begin position="210"/>
        <end position="235"/>
    </location>
</feature>
<dbReference type="Gene3D" id="3.30.750.24">
    <property type="entry name" value="STAS domain"/>
    <property type="match status" value="1"/>
</dbReference>
<evidence type="ECO:0008006" key="11">
    <source>
        <dbReference type="Google" id="ProtNLM"/>
    </source>
</evidence>
<proteinExistence type="predicted"/>
<keyword evidence="2 6" id="KW-0812">Transmembrane</keyword>
<dbReference type="CDD" id="cd00038">
    <property type="entry name" value="CAP_ED"/>
    <property type="match status" value="1"/>
</dbReference>
<feature type="region of interest" description="Disordered" evidence="5">
    <location>
        <begin position="95"/>
        <end position="168"/>
    </location>
</feature>
<dbReference type="CDD" id="cd07042">
    <property type="entry name" value="STAS_SulP_like_sulfate_transporter"/>
    <property type="match status" value="1"/>
</dbReference>
<evidence type="ECO:0000259" key="8">
    <source>
        <dbReference type="PROSITE" id="PS50801"/>
    </source>
</evidence>
<dbReference type="SUPFAM" id="SSF51206">
    <property type="entry name" value="cAMP-binding domain-like"/>
    <property type="match status" value="1"/>
</dbReference>
<dbReference type="PROSITE" id="PS50801">
    <property type="entry name" value="STAS"/>
    <property type="match status" value="1"/>
</dbReference>
<organism evidence="9 10">
    <name type="scientific">Symbiochloris irregularis</name>
    <dbReference type="NCBI Taxonomy" id="706552"/>
    <lineage>
        <taxon>Eukaryota</taxon>
        <taxon>Viridiplantae</taxon>
        <taxon>Chlorophyta</taxon>
        <taxon>core chlorophytes</taxon>
        <taxon>Trebouxiophyceae</taxon>
        <taxon>Trebouxiales</taxon>
        <taxon>Trebouxiaceae</taxon>
        <taxon>Symbiochloris</taxon>
    </lineage>
</organism>
<dbReference type="Pfam" id="PF00027">
    <property type="entry name" value="cNMP_binding"/>
    <property type="match status" value="1"/>
</dbReference>
<feature type="transmembrane region" description="Helical" evidence="6">
    <location>
        <begin position="339"/>
        <end position="362"/>
    </location>
</feature>
<gene>
    <name evidence="9" type="ORF">WJX73_009752</name>
</gene>
<evidence type="ECO:0000259" key="7">
    <source>
        <dbReference type="PROSITE" id="PS50042"/>
    </source>
</evidence>
<keyword evidence="10" id="KW-1185">Reference proteome</keyword>
<dbReference type="EMBL" id="JALJOQ010000010">
    <property type="protein sequence ID" value="KAK9812024.1"/>
    <property type="molecule type" value="Genomic_DNA"/>
</dbReference>
<evidence type="ECO:0000256" key="4">
    <source>
        <dbReference type="ARBA" id="ARBA00023136"/>
    </source>
</evidence>
<accession>A0AAW1PVT5</accession>
<keyword evidence="4 6" id="KW-0472">Membrane</keyword>
<feature type="transmembrane region" description="Helical" evidence="6">
    <location>
        <begin position="572"/>
        <end position="599"/>
    </location>
</feature>
<feature type="transmembrane region" description="Helical" evidence="6">
    <location>
        <begin position="517"/>
        <end position="535"/>
    </location>
</feature>
<evidence type="ECO:0000256" key="6">
    <source>
        <dbReference type="SAM" id="Phobius"/>
    </source>
</evidence>
<dbReference type="InterPro" id="IPR052706">
    <property type="entry name" value="Membrane-Transporter-like"/>
</dbReference>
<evidence type="ECO:0000256" key="2">
    <source>
        <dbReference type="ARBA" id="ARBA00022692"/>
    </source>
</evidence>
<feature type="domain" description="STAS" evidence="8">
    <location>
        <begin position="640"/>
        <end position="763"/>
    </location>
</feature>
<feature type="compositionally biased region" description="Polar residues" evidence="5">
    <location>
        <begin position="129"/>
        <end position="138"/>
    </location>
</feature>
<evidence type="ECO:0000256" key="5">
    <source>
        <dbReference type="SAM" id="MobiDB-lite"/>
    </source>
</evidence>
<dbReference type="Gene3D" id="2.60.120.10">
    <property type="entry name" value="Jelly Rolls"/>
    <property type="match status" value="1"/>
</dbReference>
<dbReference type="PANTHER" id="PTHR43310:SF2">
    <property type="entry name" value="SLC26A_SULP TRANSPORTER DOMAIN-CONTAINING PROTEIN"/>
    <property type="match status" value="1"/>
</dbReference>
<feature type="region of interest" description="Disordered" evidence="5">
    <location>
        <begin position="26"/>
        <end position="50"/>
    </location>
</feature>
<keyword evidence="3 6" id="KW-1133">Transmembrane helix</keyword>
<feature type="domain" description="Cyclic nucleotide-binding" evidence="7">
    <location>
        <begin position="837"/>
        <end position="955"/>
    </location>
</feature>
<dbReference type="SUPFAM" id="SSF52091">
    <property type="entry name" value="SpoIIaa-like"/>
    <property type="match status" value="1"/>
</dbReference>
<evidence type="ECO:0000256" key="3">
    <source>
        <dbReference type="ARBA" id="ARBA00022989"/>
    </source>
</evidence>
<dbReference type="GO" id="GO:0016020">
    <property type="term" value="C:membrane"/>
    <property type="evidence" value="ECO:0007669"/>
    <property type="project" value="UniProtKB-SubCell"/>
</dbReference>
<dbReference type="PROSITE" id="PS50042">
    <property type="entry name" value="CNMP_BINDING_3"/>
    <property type="match status" value="1"/>
</dbReference>
<dbReference type="Pfam" id="PF00916">
    <property type="entry name" value="Sulfate_transp"/>
    <property type="match status" value="1"/>
</dbReference>
<dbReference type="InterPro" id="IPR000595">
    <property type="entry name" value="cNMP-bd_dom"/>
</dbReference>
<feature type="transmembrane region" description="Helical" evidence="6">
    <location>
        <begin position="298"/>
        <end position="318"/>
    </location>
</feature>
<dbReference type="Pfam" id="PF01740">
    <property type="entry name" value="STAS"/>
    <property type="match status" value="1"/>
</dbReference>
<feature type="transmembrane region" description="Helical" evidence="6">
    <location>
        <begin position="173"/>
        <end position="198"/>
    </location>
</feature>
<reference evidence="9 10" key="1">
    <citation type="journal article" date="2024" name="Nat. Commun.">
        <title>Phylogenomics reveals the evolutionary origins of lichenization in chlorophyte algae.</title>
        <authorList>
            <person name="Puginier C."/>
            <person name="Libourel C."/>
            <person name="Otte J."/>
            <person name="Skaloud P."/>
            <person name="Haon M."/>
            <person name="Grisel S."/>
            <person name="Petersen M."/>
            <person name="Berrin J.G."/>
            <person name="Delaux P.M."/>
            <person name="Dal Grande F."/>
            <person name="Keller J."/>
        </authorList>
    </citation>
    <scope>NUCLEOTIDE SEQUENCE [LARGE SCALE GENOMIC DNA]</scope>
    <source>
        <strain evidence="9 10">SAG 2036</strain>
    </source>
</reference>
<dbReference type="InterPro" id="IPR014710">
    <property type="entry name" value="RmlC-like_jellyroll"/>
</dbReference>
<sequence length="1030" mass="109960">MASPLLSDSQRLRSSSLISGFLARTSGSNARSNAGDLATASSLEHDEHHPAHSLIGSIAHALSSANFESGHHTAPSFGHHFVAHQDQAADQGDETLLFSPMPSGRSEDLEAPPASPEPAVPATPRTPRKSNLSRWSTESPREPLLSTTSMGVRGHFPPDAPEPPALPKRNSRAAAGLIGVINSVVAVPLMVSFTAIVFQDKVYQEHLSMLCKLLFLSSAIHQLVFVLASSLPFAVGQVQDVGLIFLSAMASSVAELCAKAGRSSADALSTSLLTMTGSTAVVGLVIIAVGQLNLARAVTYIPLPVIGGYLAFVGYFCLKSGTMLATGIPIDSILDWRDVLTLEAVTHLAPAAATTAAIITAIKKAKHPLALPGVLIAVPVMFHLILLAGGWSLKDARAHGWLSSPPAEPVAHFWDVWRLYNIDLRHWRFSGIYFRAMLPQLPKLLALFFTVAFGSAMDVAAIQQDMPHEQLDYNTELTTVGFSNLAAGLAGAGFTGSYIFSQTIFSMRAKVASRINGMTVSLLELCLFVAPFSVVEYLPTFYFGSLLLMFGVEILSDWLLRSWAKVTKKEYLLLWATFIAVMAGGLEAGIGAGVVMATLSFAHSYSRNNITAFSTVQSRSGCMRALSQQQVLEAFAGRAVAVALSGYVFFGSAITVSEKVLEVAETSLHEPAETEATEQLNGWGSGPGGVPKPSAGLHARTQAAIAAAPRFLLLDFRRVHGLDATAARTFGTLCATLRTRGVSLIITHVPKGQMRKLLAAHGVTAPPEEASMSAAAAMPDHTCLAFPSMDAGMQYCEEQFLEVAIAHGLCKPQPDSMSLADILRAHLDDPRGKSSMALSAADYNRTAAALAAMMVRRRLEAGEVLFASGDHADEFYLIEQGVVLAEMNLAMTEQQRATTLPEDLSAPSNPRYFQCGPGGLVGDMDFLLERPRSFSARCEQQARLLVVSRVAMGRLAKDCPWALLTLQQLMQRSMALTASHAMDIIDRRALAVPSHKAPPLQEGIIGPHGSIAGTASGVTFAWPLSRVSIT</sequence>
<dbReference type="InterPro" id="IPR002645">
    <property type="entry name" value="STAS_dom"/>
</dbReference>
<feature type="transmembrane region" description="Helical" evidence="6">
    <location>
        <begin position="482"/>
        <end position="505"/>
    </location>
</feature>
<dbReference type="PANTHER" id="PTHR43310">
    <property type="entry name" value="SULFATE TRANSPORTER YBAR-RELATED"/>
    <property type="match status" value="1"/>
</dbReference>
<feature type="transmembrane region" description="Helical" evidence="6">
    <location>
        <begin position="541"/>
        <end position="560"/>
    </location>
</feature>
<protein>
    <recommendedName>
        <fullName evidence="11">Sulfate transporter</fullName>
    </recommendedName>
</protein>
<comment type="caution">
    <text evidence="9">The sequence shown here is derived from an EMBL/GenBank/DDBJ whole genome shotgun (WGS) entry which is preliminary data.</text>
</comment>
<feature type="transmembrane region" description="Helical" evidence="6">
    <location>
        <begin position="444"/>
        <end position="462"/>
    </location>
</feature>
<feature type="transmembrane region" description="Helical" evidence="6">
    <location>
        <begin position="374"/>
        <end position="393"/>
    </location>
</feature>
<dbReference type="InterPro" id="IPR036513">
    <property type="entry name" value="STAS_dom_sf"/>
</dbReference>
<comment type="subcellular location">
    <subcellularLocation>
        <location evidence="1">Membrane</location>
        <topology evidence="1">Multi-pass membrane protein</topology>
    </subcellularLocation>
</comment>
<feature type="transmembrane region" description="Helical" evidence="6">
    <location>
        <begin position="270"/>
        <end position="292"/>
    </location>
</feature>
<evidence type="ECO:0000313" key="9">
    <source>
        <dbReference type="EMBL" id="KAK9812024.1"/>
    </source>
</evidence>
<evidence type="ECO:0000313" key="10">
    <source>
        <dbReference type="Proteomes" id="UP001465755"/>
    </source>
</evidence>
<name>A0AAW1PVT5_9CHLO</name>